<sequence>MMAPIRSKPPVEDNDFAVNEDPERLDKVYDRVLGKGGYSMLTEEVRWLAVTHKSFDHGRRGFNDRLIYLGKRIVELHTSLSLYHASSATPFPDTRDHHGRQPFRHPALDGLAGVSAENKYQILNTARTAQLAEKYGLDTVVRWKPRSVRNMRSLESSGLPRVTSGALYAIVGAIALQRGGEVAEDVVRERILRPLGLQ</sequence>
<dbReference type="InterPro" id="IPR036389">
    <property type="entry name" value="RNase_III_sf"/>
</dbReference>
<keyword evidence="3" id="KW-1185">Reference proteome</keyword>
<dbReference type="SUPFAM" id="SSF69065">
    <property type="entry name" value="RNase III domain-like"/>
    <property type="match status" value="1"/>
</dbReference>
<dbReference type="FunFam" id="1.10.1520.10:FF:000018">
    <property type="entry name" value="RNase III domain protein"/>
    <property type="match status" value="1"/>
</dbReference>
<dbReference type="PANTHER" id="PTHR28160">
    <property type="entry name" value="54S RIBOSOMAL PROTEIN L15, MITOCHONDRIAL"/>
    <property type="match status" value="1"/>
</dbReference>
<protein>
    <recommendedName>
        <fullName evidence="1">RNase III domain-containing protein</fullName>
    </recommendedName>
</protein>
<gene>
    <name evidence="2" type="ORF">IMSHALPRED_008247</name>
</gene>
<feature type="domain" description="RNase III" evidence="1">
    <location>
        <begin position="43"/>
        <end position="194"/>
    </location>
</feature>
<evidence type="ECO:0000313" key="3">
    <source>
        <dbReference type="Proteomes" id="UP000664534"/>
    </source>
</evidence>
<dbReference type="AlphaFoldDB" id="A0A8H3IJT2"/>
<dbReference type="InterPro" id="IPR040030">
    <property type="entry name" value="Ribosomal_mL57"/>
</dbReference>
<dbReference type="GO" id="GO:0032543">
    <property type="term" value="P:mitochondrial translation"/>
    <property type="evidence" value="ECO:0007669"/>
    <property type="project" value="InterPro"/>
</dbReference>
<dbReference type="CDD" id="cd00593">
    <property type="entry name" value="RIBOc"/>
    <property type="match status" value="1"/>
</dbReference>
<dbReference type="InterPro" id="IPR000999">
    <property type="entry name" value="RNase_III_dom"/>
</dbReference>
<proteinExistence type="predicted"/>
<reference evidence="2" key="1">
    <citation type="submission" date="2021-03" db="EMBL/GenBank/DDBJ databases">
        <authorList>
            <person name="Tagirdzhanova G."/>
        </authorList>
    </citation>
    <scope>NUCLEOTIDE SEQUENCE</scope>
</reference>
<name>A0A8H3IJT2_9LECA</name>
<evidence type="ECO:0000313" key="2">
    <source>
        <dbReference type="EMBL" id="CAF9930667.1"/>
    </source>
</evidence>
<dbReference type="Gene3D" id="1.10.1520.10">
    <property type="entry name" value="Ribonuclease III domain"/>
    <property type="match status" value="1"/>
</dbReference>
<dbReference type="GO" id="GO:0005762">
    <property type="term" value="C:mitochondrial large ribosomal subunit"/>
    <property type="evidence" value="ECO:0007669"/>
    <property type="project" value="InterPro"/>
</dbReference>
<organism evidence="2 3">
    <name type="scientific">Imshaugia aleurites</name>
    <dbReference type="NCBI Taxonomy" id="172621"/>
    <lineage>
        <taxon>Eukaryota</taxon>
        <taxon>Fungi</taxon>
        <taxon>Dikarya</taxon>
        <taxon>Ascomycota</taxon>
        <taxon>Pezizomycotina</taxon>
        <taxon>Lecanoromycetes</taxon>
        <taxon>OSLEUM clade</taxon>
        <taxon>Lecanoromycetidae</taxon>
        <taxon>Lecanorales</taxon>
        <taxon>Lecanorineae</taxon>
        <taxon>Parmeliaceae</taxon>
        <taxon>Imshaugia</taxon>
    </lineage>
</organism>
<dbReference type="Pfam" id="PF14622">
    <property type="entry name" value="Ribonucleas_3_3"/>
    <property type="match status" value="1"/>
</dbReference>
<dbReference type="PANTHER" id="PTHR28160:SF1">
    <property type="entry name" value="LARGE RIBOSOMAL SUBUNIT PROTEIN ML57"/>
    <property type="match status" value="1"/>
</dbReference>
<evidence type="ECO:0000259" key="1">
    <source>
        <dbReference type="Pfam" id="PF14622"/>
    </source>
</evidence>
<dbReference type="GO" id="GO:0003735">
    <property type="term" value="F:structural constituent of ribosome"/>
    <property type="evidence" value="ECO:0007669"/>
    <property type="project" value="InterPro"/>
</dbReference>
<accession>A0A8H3IJT2</accession>
<dbReference type="EMBL" id="CAJPDT010000058">
    <property type="protein sequence ID" value="CAF9930667.1"/>
    <property type="molecule type" value="Genomic_DNA"/>
</dbReference>
<dbReference type="GO" id="GO:0006396">
    <property type="term" value="P:RNA processing"/>
    <property type="evidence" value="ECO:0007669"/>
    <property type="project" value="InterPro"/>
</dbReference>
<dbReference type="GO" id="GO:0004525">
    <property type="term" value="F:ribonuclease III activity"/>
    <property type="evidence" value="ECO:0007669"/>
    <property type="project" value="InterPro"/>
</dbReference>
<dbReference type="Proteomes" id="UP000664534">
    <property type="component" value="Unassembled WGS sequence"/>
</dbReference>
<comment type="caution">
    <text evidence="2">The sequence shown here is derived from an EMBL/GenBank/DDBJ whole genome shotgun (WGS) entry which is preliminary data.</text>
</comment>
<dbReference type="OrthoDB" id="2281895at2759"/>